<dbReference type="EMBL" id="JABFTP020000001">
    <property type="protein sequence ID" value="KAL3267084.1"/>
    <property type="molecule type" value="Genomic_DNA"/>
</dbReference>
<keyword evidence="2" id="KW-1185">Reference proteome</keyword>
<name>A0ABD2ML18_9CUCU</name>
<protein>
    <submittedName>
        <fullName evidence="1">Uncharacterized protein</fullName>
    </submittedName>
</protein>
<dbReference type="Proteomes" id="UP001516400">
    <property type="component" value="Unassembled WGS sequence"/>
</dbReference>
<dbReference type="AlphaFoldDB" id="A0ABD2ML18"/>
<organism evidence="1 2">
    <name type="scientific">Cryptolaemus montrouzieri</name>
    <dbReference type="NCBI Taxonomy" id="559131"/>
    <lineage>
        <taxon>Eukaryota</taxon>
        <taxon>Metazoa</taxon>
        <taxon>Ecdysozoa</taxon>
        <taxon>Arthropoda</taxon>
        <taxon>Hexapoda</taxon>
        <taxon>Insecta</taxon>
        <taxon>Pterygota</taxon>
        <taxon>Neoptera</taxon>
        <taxon>Endopterygota</taxon>
        <taxon>Coleoptera</taxon>
        <taxon>Polyphaga</taxon>
        <taxon>Cucujiformia</taxon>
        <taxon>Coccinelloidea</taxon>
        <taxon>Coccinellidae</taxon>
        <taxon>Scymninae</taxon>
        <taxon>Scymnini</taxon>
        <taxon>Cryptolaemus</taxon>
    </lineage>
</organism>
<evidence type="ECO:0000313" key="1">
    <source>
        <dbReference type="EMBL" id="KAL3267084.1"/>
    </source>
</evidence>
<proteinExistence type="predicted"/>
<sequence length="51" mass="5907">MCQIRKEDEGLMMTGKRVNNLYVAEVEHVTEEGCAEEKYGIDEMDIKVSKR</sequence>
<accession>A0ABD2ML18</accession>
<gene>
    <name evidence="1" type="ORF">HHI36_011224</name>
</gene>
<reference evidence="1 2" key="1">
    <citation type="journal article" date="2021" name="BMC Biol.">
        <title>Horizontally acquired antibacterial genes associated with adaptive radiation of ladybird beetles.</title>
        <authorList>
            <person name="Li H.S."/>
            <person name="Tang X.F."/>
            <person name="Huang Y.H."/>
            <person name="Xu Z.Y."/>
            <person name="Chen M.L."/>
            <person name="Du X.Y."/>
            <person name="Qiu B.Y."/>
            <person name="Chen P.T."/>
            <person name="Zhang W."/>
            <person name="Slipinski A."/>
            <person name="Escalona H.E."/>
            <person name="Waterhouse R.M."/>
            <person name="Zwick A."/>
            <person name="Pang H."/>
        </authorList>
    </citation>
    <scope>NUCLEOTIDE SEQUENCE [LARGE SCALE GENOMIC DNA]</scope>
    <source>
        <strain evidence="1">SYSU2018</strain>
    </source>
</reference>
<evidence type="ECO:0000313" key="2">
    <source>
        <dbReference type="Proteomes" id="UP001516400"/>
    </source>
</evidence>
<comment type="caution">
    <text evidence="1">The sequence shown here is derived from an EMBL/GenBank/DDBJ whole genome shotgun (WGS) entry which is preliminary data.</text>
</comment>